<dbReference type="EMBL" id="DQ441448">
    <property type="protein sequence ID" value="ABF29383.1"/>
    <property type="molecule type" value="Genomic_DNA"/>
</dbReference>
<dbReference type="EMBL" id="DQ437589">
    <property type="protein sequence ID" value="ABG45185.1"/>
    <property type="molecule type" value="Genomic_DNA"/>
</dbReference>
<keyword evidence="1" id="KW-1133">Transmembrane helix</keyword>
<organismHost>
    <name type="scientific">Homo sapiens</name>
    <name type="common">Human</name>
    <dbReference type="NCBI Taxonomy" id="9606"/>
</organismHost>
<evidence type="ECO:0000313" key="2">
    <source>
        <dbReference type="EMBL" id="ABF29383.1"/>
    </source>
</evidence>
<feature type="transmembrane region" description="Helical" evidence="1">
    <location>
        <begin position="31"/>
        <end position="48"/>
    </location>
</feature>
<dbReference type="Proteomes" id="UP000142290">
    <property type="component" value="Segment"/>
</dbReference>
<dbReference type="Proteomes" id="UP000134690">
    <property type="component" value="Segment"/>
</dbReference>
<dbReference type="EMBL" id="DQ437592">
    <property type="protein sequence ID" value="ABG45792.1"/>
    <property type="molecule type" value="Genomic_DNA"/>
</dbReference>
<evidence type="ECO:0000313" key="3">
    <source>
        <dbReference type="EMBL" id="ABG43361.1"/>
    </source>
</evidence>
<dbReference type="EMBL" id="DQ437585">
    <property type="protein sequence ID" value="ABG44375.1"/>
    <property type="molecule type" value="Genomic_DNA"/>
</dbReference>
<evidence type="ECO:0000313" key="8">
    <source>
        <dbReference type="Proteomes" id="UP000105724"/>
    </source>
</evidence>
<gene>
    <name evidence="3" type="ORF">VARV_AFG70_vlt4_199</name>
    <name evidence="4" type="ORF">VARV_IND64_vel4_199</name>
    <name evidence="5" type="ORF">VARV_IRN72_tbrz_199</name>
    <name evidence="6" type="ORF">VARV_PAK69_lah_199</name>
    <name evidence="7" type="ORF">VARV_SYR72_119_199</name>
    <name evidence="2" type="ORF">VARV_YUG72_164_199</name>
</gene>
<evidence type="ECO:0000313" key="6">
    <source>
        <dbReference type="EMBL" id="ABG45185.1"/>
    </source>
</evidence>
<dbReference type="Proteomes" id="UP000158565">
    <property type="component" value="Segment"/>
</dbReference>
<dbReference type="EMBL" id="DQ437587">
    <property type="protein sequence ID" value="ABG44780.1"/>
    <property type="molecule type" value="Genomic_DNA"/>
</dbReference>
<organism evidence="2 9">
    <name type="scientific">Variola virus</name>
    <dbReference type="NCBI Taxonomy" id="10255"/>
    <lineage>
        <taxon>Viruses</taxon>
        <taxon>Varidnaviria</taxon>
        <taxon>Bamfordvirae</taxon>
        <taxon>Nucleocytoviricota</taxon>
        <taxon>Pokkesviricetes</taxon>
        <taxon>Chitovirales</taxon>
        <taxon>Poxviridae</taxon>
        <taxon>Chordopoxvirinae</taxon>
        <taxon>Orthopoxvirus</taxon>
        <taxon>Orthopoxvirus variola</taxon>
    </lineage>
</organism>
<dbReference type="EMBL" id="DQ437580">
    <property type="protein sequence ID" value="ABG43361.1"/>
    <property type="molecule type" value="Genomic_DNA"/>
</dbReference>
<name>Q0N4V6_VARV</name>
<dbReference type="Proteomes" id="UP000105724">
    <property type="component" value="Segment"/>
</dbReference>
<evidence type="ECO:0000313" key="5">
    <source>
        <dbReference type="EMBL" id="ABG44780.1"/>
    </source>
</evidence>
<evidence type="ECO:0000313" key="9">
    <source>
        <dbReference type="Proteomes" id="UP000116035"/>
    </source>
</evidence>
<protein>
    <submittedName>
        <fullName evidence="2">Uncharacterized protein</fullName>
    </submittedName>
</protein>
<evidence type="ECO:0000313" key="4">
    <source>
        <dbReference type="EMBL" id="ABG44375.1"/>
    </source>
</evidence>
<accession>Q0N4V6</accession>
<evidence type="ECO:0000313" key="7">
    <source>
        <dbReference type="EMBL" id="ABG45792.1"/>
    </source>
</evidence>
<sequence length="53" mass="6443">MVHIPIVKYIKRMLMSNISTLITTDAFKKQYLKYYLIFFLLTTMYIYTEKAIK</sequence>
<keyword evidence="1" id="KW-0472">Membrane</keyword>
<keyword evidence="1" id="KW-0812">Transmembrane</keyword>
<evidence type="ECO:0000256" key="1">
    <source>
        <dbReference type="SAM" id="Phobius"/>
    </source>
</evidence>
<proteinExistence type="predicted"/>
<dbReference type="Proteomes" id="UP000116035">
    <property type="component" value="Segment"/>
</dbReference>
<reference evidence="8 9" key="1">
    <citation type="journal article" date="2006" name="Science">
        <title>Genome sequence diversity and clues to the evolution of variola (smallpox) virus.</title>
        <authorList>
            <person name="Esposito J.J."/>
            <person name="Sammons S.A."/>
            <person name="Frace A.M."/>
            <person name="Osborne J.D."/>
            <person name="Olsen-Rasmussen M."/>
            <person name="Zhang M."/>
            <person name="Govil D."/>
            <person name="Damon I.K."/>
            <person name="Kline R."/>
            <person name="Laker M."/>
            <person name="Li Y."/>
            <person name="Smith G.L."/>
            <person name="Meyer H."/>
            <person name="LeDuc J.W."/>
            <person name="Wohlhueter R.M."/>
        </authorList>
    </citation>
    <scope>NUCLEOTIDE SEQUENCE [LARGE SCALE GENOMIC DNA]</scope>
    <source>
        <strain evidence="3">Afghanistan 1970 Variolator 4</strain>
        <strain evidence="4">India 1964 7124 Vellore</strain>
        <strain evidence="5">Iran 1972 2602 Tabriz</strain>
        <strain evidence="6">Pakistan 1969</strain>
        <strain evidence="7">Syria 1972 V72-199</strain>
        <strain evidence="2">Yugoslavia 1972 V72-164</strain>
    </source>
</reference>
<dbReference type="Proteomes" id="UP000118036">
    <property type="component" value="Segment"/>
</dbReference>